<dbReference type="PRINTS" id="PR00081">
    <property type="entry name" value="GDHRDH"/>
</dbReference>
<dbReference type="InterPro" id="IPR002347">
    <property type="entry name" value="SDR_fam"/>
</dbReference>
<dbReference type="Gene3D" id="3.40.50.720">
    <property type="entry name" value="NAD(P)-binding Rossmann-like Domain"/>
    <property type="match status" value="1"/>
</dbReference>
<dbReference type="CDD" id="cd05233">
    <property type="entry name" value="SDR_c"/>
    <property type="match status" value="1"/>
</dbReference>
<evidence type="ECO:0000313" key="5">
    <source>
        <dbReference type="Proteomes" id="UP000186235"/>
    </source>
</evidence>
<evidence type="ECO:0000259" key="3">
    <source>
        <dbReference type="SMART" id="SM00822"/>
    </source>
</evidence>
<dbReference type="PANTHER" id="PTHR42760">
    <property type="entry name" value="SHORT-CHAIN DEHYDROGENASES/REDUCTASES FAMILY MEMBER"/>
    <property type="match status" value="1"/>
</dbReference>
<dbReference type="SMART" id="SM00822">
    <property type="entry name" value="PKS_KR"/>
    <property type="match status" value="1"/>
</dbReference>
<protein>
    <submittedName>
        <fullName evidence="4">NAD(P)-dependent dehydrogenase, short-chain alcohol dehydrogenase family</fullName>
    </submittedName>
</protein>
<sequence length="257" mass="25822">MSPRSLVVTGAASGIGRAVAVGAARDGWFVHVLDLDPDGAAATVDLARQAGGDGRAHVLDVTDAAAVAAAVGTAAESGPPLRGLFAGAGIDVGGAAHELDPATWRRVLDVNVTGTFLVVREVLRAMIDGDGGSVVLCGSPAATVGFAAGGATAYGASKGAVSSMVRTLAVDYARHGVRVNAIVPGPTETPLMWANVPADEIAATRAQIEHEVPLGRLARPEEIAEPVLWLLSDRSSYTTGSLVGCDGGVLAKSSISV</sequence>
<name>A0A1N6NMX6_9MICO</name>
<proteinExistence type="inferred from homology"/>
<dbReference type="GO" id="GO:0006633">
    <property type="term" value="P:fatty acid biosynthetic process"/>
    <property type="evidence" value="ECO:0007669"/>
    <property type="project" value="TreeGrafter"/>
</dbReference>
<dbReference type="FunFam" id="3.40.50.720:FF:000084">
    <property type="entry name" value="Short-chain dehydrogenase reductase"/>
    <property type="match status" value="1"/>
</dbReference>
<dbReference type="PROSITE" id="PS00061">
    <property type="entry name" value="ADH_SHORT"/>
    <property type="match status" value="1"/>
</dbReference>
<dbReference type="Pfam" id="PF13561">
    <property type="entry name" value="adh_short_C2"/>
    <property type="match status" value="1"/>
</dbReference>
<reference evidence="5" key="1">
    <citation type="submission" date="2017-01" db="EMBL/GenBank/DDBJ databases">
        <authorList>
            <person name="Varghese N."/>
            <person name="Submissions S."/>
        </authorList>
    </citation>
    <scope>NUCLEOTIDE SEQUENCE [LARGE SCALE GENOMIC DNA]</scope>
    <source>
        <strain evidence="5">3bp</strain>
    </source>
</reference>
<dbReference type="RefSeq" id="WP_009864426.1">
    <property type="nucleotide sequence ID" value="NZ_FTMI01000001.1"/>
</dbReference>
<dbReference type="PANTHER" id="PTHR42760:SF122">
    <property type="entry name" value="NAD(P)-BINDING PROTEIN"/>
    <property type="match status" value="1"/>
</dbReference>
<dbReference type="EMBL" id="FTMI01000001">
    <property type="protein sequence ID" value="SIP93420.1"/>
    <property type="molecule type" value="Genomic_DNA"/>
</dbReference>
<dbReference type="InterPro" id="IPR020904">
    <property type="entry name" value="Sc_DH/Rdtase_CS"/>
</dbReference>
<feature type="domain" description="Ketoreductase" evidence="3">
    <location>
        <begin position="4"/>
        <end position="189"/>
    </location>
</feature>
<organism evidence="4 5">
    <name type="scientific">Cellulosimicrobium aquatile</name>
    <dbReference type="NCBI Taxonomy" id="1612203"/>
    <lineage>
        <taxon>Bacteria</taxon>
        <taxon>Bacillati</taxon>
        <taxon>Actinomycetota</taxon>
        <taxon>Actinomycetes</taxon>
        <taxon>Micrococcales</taxon>
        <taxon>Promicromonosporaceae</taxon>
        <taxon>Cellulosimicrobium</taxon>
    </lineage>
</organism>
<dbReference type="GO" id="GO:0048038">
    <property type="term" value="F:quinone binding"/>
    <property type="evidence" value="ECO:0007669"/>
    <property type="project" value="TreeGrafter"/>
</dbReference>
<evidence type="ECO:0000256" key="2">
    <source>
        <dbReference type="ARBA" id="ARBA00023002"/>
    </source>
</evidence>
<dbReference type="Proteomes" id="UP000186235">
    <property type="component" value="Unassembled WGS sequence"/>
</dbReference>
<keyword evidence="2" id="KW-0560">Oxidoreductase</keyword>
<dbReference type="AlphaFoldDB" id="A0A1N6NMX6"/>
<gene>
    <name evidence="4" type="ORF">SAMN05518682_0599</name>
</gene>
<evidence type="ECO:0000313" key="4">
    <source>
        <dbReference type="EMBL" id="SIP93420.1"/>
    </source>
</evidence>
<comment type="similarity">
    <text evidence="1">Belongs to the short-chain dehydrogenases/reductases (SDR) family.</text>
</comment>
<dbReference type="GO" id="GO:0016616">
    <property type="term" value="F:oxidoreductase activity, acting on the CH-OH group of donors, NAD or NADP as acceptor"/>
    <property type="evidence" value="ECO:0007669"/>
    <property type="project" value="TreeGrafter"/>
</dbReference>
<evidence type="ECO:0000256" key="1">
    <source>
        <dbReference type="ARBA" id="ARBA00006484"/>
    </source>
</evidence>
<accession>A0A1N6NMX6</accession>
<dbReference type="InterPro" id="IPR057326">
    <property type="entry name" value="KR_dom"/>
</dbReference>
<keyword evidence="5" id="KW-1185">Reference proteome</keyword>
<dbReference type="InterPro" id="IPR036291">
    <property type="entry name" value="NAD(P)-bd_dom_sf"/>
</dbReference>
<dbReference type="SUPFAM" id="SSF51735">
    <property type="entry name" value="NAD(P)-binding Rossmann-fold domains"/>
    <property type="match status" value="1"/>
</dbReference>